<dbReference type="AlphaFoldDB" id="A0A2P4YDI9"/>
<dbReference type="EMBL" id="NCKW01003657">
    <property type="protein sequence ID" value="POM75769.1"/>
    <property type="molecule type" value="Genomic_DNA"/>
</dbReference>
<name>A0A2P4YDI9_9STRA</name>
<dbReference type="Proteomes" id="UP000237271">
    <property type="component" value="Unassembled WGS sequence"/>
</dbReference>
<evidence type="ECO:0000313" key="1">
    <source>
        <dbReference type="EMBL" id="POM75769.1"/>
    </source>
</evidence>
<evidence type="ECO:0000313" key="2">
    <source>
        <dbReference type="Proteomes" id="UP000237271"/>
    </source>
</evidence>
<reference evidence="1 2" key="1">
    <citation type="journal article" date="2017" name="Genome Biol. Evol.">
        <title>Phytophthora megakarya and P. palmivora, closely related causal agents of cacao black pod rot, underwent increases in genome sizes and gene numbers by different mechanisms.</title>
        <authorList>
            <person name="Ali S.S."/>
            <person name="Shao J."/>
            <person name="Lary D.J."/>
            <person name="Kronmiller B."/>
            <person name="Shen D."/>
            <person name="Strem M.D."/>
            <person name="Amoako-Attah I."/>
            <person name="Akrofi A.Y."/>
            <person name="Begoude B.A."/>
            <person name="Ten Hoopen G.M."/>
            <person name="Coulibaly K."/>
            <person name="Kebe B.I."/>
            <person name="Melnick R.L."/>
            <person name="Guiltinan M.J."/>
            <person name="Tyler B.M."/>
            <person name="Meinhardt L.W."/>
            <person name="Bailey B.A."/>
        </authorList>
    </citation>
    <scope>NUCLEOTIDE SEQUENCE [LARGE SCALE GENOMIC DNA]</scope>
    <source>
        <strain evidence="2">sbr112.9</strain>
    </source>
</reference>
<accession>A0A2P4YDI9</accession>
<organism evidence="1 2">
    <name type="scientific">Phytophthora palmivora</name>
    <dbReference type="NCBI Taxonomy" id="4796"/>
    <lineage>
        <taxon>Eukaryota</taxon>
        <taxon>Sar</taxon>
        <taxon>Stramenopiles</taxon>
        <taxon>Oomycota</taxon>
        <taxon>Peronosporomycetes</taxon>
        <taxon>Peronosporales</taxon>
        <taxon>Peronosporaceae</taxon>
        <taxon>Phytophthora</taxon>
    </lineage>
</organism>
<protein>
    <submittedName>
        <fullName evidence="1">Uncharacterized protein</fullName>
    </submittedName>
</protein>
<dbReference type="OrthoDB" id="126665at2759"/>
<gene>
    <name evidence="1" type="ORF">PHPALM_7079</name>
</gene>
<keyword evidence="2" id="KW-1185">Reference proteome</keyword>
<comment type="caution">
    <text evidence="1">The sequence shown here is derived from an EMBL/GenBank/DDBJ whole genome shotgun (WGS) entry which is preliminary data.</text>
</comment>
<proteinExistence type="predicted"/>
<sequence>MSSTQASPVNDRYFPSLNGRNFIIWKTRVTAALVDVLLQLTLPLFTGKEARALAILIVRRKEGGSKLLTQLSPGSRSVQARLAAVHVVKRSTDGSSGGFAGDDGDVDMSHEKPSMPQSFTAEMCSQFHLVYPSVGLDRSSGDLALVFGRRVQEDPCDLAISQNHFTTQRQQELDRAEKIKAKSQQLSSKTLRLMESKTQAFLIKTIDDQHVLMVMENTTAHDIYQTLCSKYEGAAVHGDPHYIQS</sequence>